<name>A0ACB7TK82_HYAAI</name>
<reference evidence="1" key="1">
    <citation type="submission" date="2020-05" db="EMBL/GenBank/DDBJ databases">
        <title>Large-scale comparative analyses of tick genomes elucidate their genetic diversity and vector capacities.</title>
        <authorList>
            <person name="Jia N."/>
            <person name="Wang J."/>
            <person name="Shi W."/>
            <person name="Du L."/>
            <person name="Sun Y."/>
            <person name="Zhan W."/>
            <person name="Jiang J."/>
            <person name="Wang Q."/>
            <person name="Zhang B."/>
            <person name="Ji P."/>
            <person name="Sakyi L.B."/>
            <person name="Cui X."/>
            <person name="Yuan T."/>
            <person name="Jiang B."/>
            <person name="Yang W."/>
            <person name="Lam T.T.-Y."/>
            <person name="Chang Q."/>
            <person name="Ding S."/>
            <person name="Wang X."/>
            <person name="Zhu J."/>
            <person name="Ruan X."/>
            <person name="Zhao L."/>
            <person name="Wei J."/>
            <person name="Que T."/>
            <person name="Du C."/>
            <person name="Cheng J."/>
            <person name="Dai P."/>
            <person name="Han X."/>
            <person name="Huang E."/>
            <person name="Gao Y."/>
            <person name="Liu J."/>
            <person name="Shao H."/>
            <person name="Ye R."/>
            <person name="Li L."/>
            <person name="Wei W."/>
            <person name="Wang X."/>
            <person name="Wang C."/>
            <person name="Yang T."/>
            <person name="Huo Q."/>
            <person name="Li W."/>
            <person name="Guo W."/>
            <person name="Chen H."/>
            <person name="Zhou L."/>
            <person name="Ni X."/>
            <person name="Tian J."/>
            <person name="Zhou Y."/>
            <person name="Sheng Y."/>
            <person name="Liu T."/>
            <person name="Pan Y."/>
            <person name="Xia L."/>
            <person name="Li J."/>
            <person name="Zhao F."/>
            <person name="Cao W."/>
        </authorList>
    </citation>
    <scope>NUCLEOTIDE SEQUENCE</scope>
    <source>
        <strain evidence="1">Hyas-2018</strain>
    </source>
</reference>
<evidence type="ECO:0000313" key="2">
    <source>
        <dbReference type="Proteomes" id="UP000821845"/>
    </source>
</evidence>
<keyword evidence="2" id="KW-1185">Reference proteome</keyword>
<evidence type="ECO:0000313" key="1">
    <source>
        <dbReference type="EMBL" id="KAH6947972.1"/>
    </source>
</evidence>
<proteinExistence type="predicted"/>
<gene>
    <name evidence="1" type="ORF">HPB50_022288</name>
</gene>
<accession>A0ACB7TK82</accession>
<sequence length="116" mass="12404">MPLVPGNGTSQGAAHGCGGLPHDEHAFPRPEPKLGCPEFYVGFFRIIAALSRDSSGGRLWEKSFSSCRDRAHGVYSGLCTAPGPVGPVPGAAAVFCCMIRESQSRGRTAWRLLDFR</sequence>
<dbReference type="EMBL" id="CM023481">
    <property type="protein sequence ID" value="KAH6947972.1"/>
    <property type="molecule type" value="Genomic_DNA"/>
</dbReference>
<comment type="caution">
    <text evidence="1">The sequence shown here is derived from an EMBL/GenBank/DDBJ whole genome shotgun (WGS) entry which is preliminary data.</text>
</comment>
<protein>
    <submittedName>
        <fullName evidence="1">Uncharacterized protein</fullName>
    </submittedName>
</protein>
<dbReference type="Proteomes" id="UP000821845">
    <property type="component" value="Chromosome 1"/>
</dbReference>
<organism evidence="1 2">
    <name type="scientific">Hyalomma asiaticum</name>
    <name type="common">Tick</name>
    <dbReference type="NCBI Taxonomy" id="266040"/>
    <lineage>
        <taxon>Eukaryota</taxon>
        <taxon>Metazoa</taxon>
        <taxon>Ecdysozoa</taxon>
        <taxon>Arthropoda</taxon>
        <taxon>Chelicerata</taxon>
        <taxon>Arachnida</taxon>
        <taxon>Acari</taxon>
        <taxon>Parasitiformes</taxon>
        <taxon>Ixodida</taxon>
        <taxon>Ixodoidea</taxon>
        <taxon>Ixodidae</taxon>
        <taxon>Hyalomminae</taxon>
        <taxon>Hyalomma</taxon>
    </lineage>
</organism>